<dbReference type="EMBL" id="UWJD01000002">
    <property type="protein sequence ID" value="VCT84750.1"/>
    <property type="molecule type" value="Genomic_DNA"/>
</dbReference>
<organism evidence="3 5">
    <name type="scientific">Clostridium neonatale</name>
    <dbReference type="NCBI Taxonomy" id="137838"/>
    <lineage>
        <taxon>Bacteria</taxon>
        <taxon>Bacillati</taxon>
        <taxon>Bacillota</taxon>
        <taxon>Clostridia</taxon>
        <taxon>Eubacteriales</taxon>
        <taxon>Clostridiaceae</taxon>
        <taxon>Clostridium</taxon>
    </lineage>
</organism>
<keyword evidence="1" id="KW-0812">Transmembrane</keyword>
<reference evidence="4 6" key="2">
    <citation type="submission" date="2018-06" db="EMBL/GenBank/DDBJ databases">
        <authorList>
            <consortium name="IHU Genomes"/>
        </authorList>
    </citation>
    <scope>NUCLEOTIDE SEQUENCE [LARGE SCALE GENOMIC DNA]</scope>
    <source>
        <strain evidence="4 6">NEC25</strain>
    </source>
</reference>
<accession>A0A2A7MIM4</accession>
<evidence type="ECO:0000313" key="5">
    <source>
        <dbReference type="Proteomes" id="UP000220840"/>
    </source>
</evidence>
<dbReference type="Proteomes" id="UP000789738">
    <property type="component" value="Unassembled WGS sequence"/>
</dbReference>
<dbReference type="STRING" id="137838.GCA_001458595_02726"/>
<name>A0A2A7MIM4_9CLOT</name>
<dbReference type="EMBL" id="PDCJ01000001">
    <property type="protein sequence ID" value="PEG31323.1"/>
    <property type="molecule type" value="Genomic_DNA"/>
</dbReference>
<dbReference type="Proteomes" id="UP000431451">
    <property type="component" value="Unassembled WGS sequence"/>
</dbReference>
<dbReference type="EMBL" id="CAKJVE010000004">
    <property type="protein sequence ID" value="CAG9707401.1"/>
    <property type="molecule type" value="Genomic_DNA"/>
</dbReference>
<dbReference type="AlphaFoldDB" id="A0A2A7MIM4"/>
<dbReference type="GeneID" id="68877750"/>
<dbReference type="OrthoDB" id="2628646at2"/>
<feature type="transmembrane region" description="Helical" evidence="1">
    <location>
        <begin position="94"/>
        <end position="110"/>
    </location>
</feature>
<evidence type="ECO:0000256" key="1">
    <source>
        <dbReference type="SAM" id="Phobius"/>
    </source>
</evidence>
<reference evidence="3 5" key="1">
    <citation type="submission" date="2017-10" db="EMBL/GenBank/DDBJ databases">
        <title>Effective Description of Clostridium neonatale sp. nov. linked to necrotizing enterocolitis in neonates and a clarification of species assignable to the genus Clostridium (Prazmowski 1880) emend. Lawson and Rainey 2016.</title>
        <authorList>
            <person name="Bernard K."/>
            <person name="Burdz T."/>
            <person name="Wiebe D."/>
            <person name="Balcewich B."/>
            <person name="Alfa M."/>
            <person name="Bernier A.-M."/>
        </authorList>
    </citation>
    <scope>NUCLEOTIDE SEQUENCE [LARGE SCALE GENOMIC DNA]</scope>
    <source>
        <strain evidence="3 5">LCDC99A005</strain>
    </source>
</reference>
<gene>
    <name evidence="2" type="ORF">CNEO_43007</name>
    <name evidence="4" type="ORF">CNEONATNEC25_02351</name>
    <name evidence="3" type="ORF">CQ394_06280</name>
</gene>
<sequence>MLLDGFDSSNSTQNLKSKCKKYLYYNVTLIMSDGSIFDGMIENIDQDRIVMLVGEDVIDLDDDDESNYDGNRQHGNVGFHRRPRRRFRRFRRRFFPFANVAALELLPFFPPHPYLFY</sequence>
<keyword evidence="1" id="KW-1133">Transmembrane helix</keyword>
<evidence type="ECO:0000313" key="6">
    <source>
        <dbReference type="Proteomes" id="UP000431451"/>
    </source>
</evidence>
<dbReference type="Proteomes" id="UP000220840">
    <property type="component" value="Unassembled WGS sequence"/>
</dbReference>
<reference evidence="2" key="3">
    <citation type="submission" date="2021-10" db="EMBL/GenBank/DDBJ databases">
        <authorList>
            <person name="Mesa V."/>
        </authorList>
    </citation>
    <scope>NUCLEOTIDE SEQUENCE</scope>
    <source>
        <strain evidence="2">CC3_PB</strain>
    </source>
</reference>
<dbReference type="RefSeq" id="WP_058295481.1">
    <property type="nucleotide sequence ID" value="NZ_CAKJVD010000050.1"/>
</dbReference>
<keyword evidence="5" id="KW-1185">Reference proteome</keyword>
<evidence type="ECO:0000313" key="3">
    <source>
        <dbReference type="EMBL" id="PEG31323.1"/>
    </source>
</evidence>
<evidence type="ECO:0000313" key="4">
    <source>
        <dbReference type="EMBL" id="VCT84750.1"/>
    </source>
</evidence>
<evidence type="ECO:0000313" key="2">
    <source>
        <dbReference type="EMBL" id="CAG9707401.1"/>
    </source>
</evidence>
<keyword evidence="1" id="KW-0472">Membrane</keyword>
<protein>
    <submittedName>
        <fullName evidence="3">Uncharacterized protein</fullName>
    </submittedName>
</protein>
<proteinExistence type="predicted"/>